<evidence type="ECO:0000256" key="6">
    <source>
        <dbReference type="ARBA" id="ARBA00023055"/>
    </source>
</evidence>
<dbReference type="InterPro" id="IPR031468">
    <property type="entry name" value="SMP_LBD"/>
</dbReference>
<evidence type="ECO:0000256" key="2">
    <source>
        <dbReference type="ARBA" id="ARBA00022448"/>
    </source>
</evidence>
<organism evidence="12 13">
    <name type="scientific">Brachionus calyciflorus</name>
    <dbReference type="NCBI Taxonomy" id="104777"/>
    <lineage>
        <taxon>Eukaryota</taxon>
        <taxon>Metazoa</taxon>
        <taxon>Spiralia</taxon>
        <taxon>Gnathifera</taxon>
        <taxon>Rotifera</taxon>
        <taxon>Eurotatoria</taxon>
        <taxon>Monogononta</taxon>
        <taxon>Pseudotrocha</taxon>
        <taxon>Ploima</taxon>
        <taxon>Brachionidae</taxon>
        <taxon>Brachionus</taxon>
    </lineage>
</organism>
<evidence type="ECO:0000256" key="9">
    <source>
        <dbReference type="SAM" id="MobiDB-lite"/>
    </source>
</evidence>
<keyword evidence="2" id="KW-0813">Transport</keyword>
<dbReference type="OrthoDB" id="26740at2759"/>
<sequence>MSSLKDSLAQSIGASAGELALFIDRFKKNRSDSNIEKKITNKIQMSKLLDDKSDEVNREQRLEKSQSELNFTPKKTLSQSFSLNSSLSIEAEVAPTEIDPPSPTIDTSSPLLVEDITPEQPTQIENPKTDETNNYIIPGLILFLSLTLIILKNFSLTFLIYFFGLLSGFLISILIFYIAIKFDLFKNFNLNTKNDKNENSMHNNIQSLLIQTAVKKENKNFDGVYRGWMNELKDNYKPEDYFINKTRSVYVNLDGNLLRLQTTNSRIPKRAVADEKIGQVSFNDLRLYDISECDLSLLPEKLCRKRYWSKKYPICLKNIKLLNKKMEATGEINENCLILFARTDREKEEWFNLFRKASSRNLLNSSHYRKSYELPVDRLVSQEKGAQRDLNVGTQTEESFLYESSLTFMNTFLIRIFADFFYNKHWINQVQTKIQNKLNKIKVPYFMEDLLITGVDLGCVVPLIKQASEPWYDEKGLWVHLDIDYNGSIQMSLATKLNLMKLKSDEGELVNRVGVREAKKFNPAIENSSEEDSPESSGDEYVHSSLDEETKLVETATPSKKFLSIVNKIAASNYFQKAAEMKYVKKAMENVSNCQLLLNVEVKKITGTLALNIPPHPSDRIWYGFVTKPKMDLVATPQVGEKEVSYTAISDLIADKLKLEFQKVLVFPNMDDFYIPILNSEVDKKK</sequence>
<name>A0A814FVW4_9BILA</name>
<dbReference type="GO" id="GO:0005789">
    <property type="term" value="C:endoplasmic reticulum membrane"/>
    <property type="evidence" value="ECO:0007669"/>
    <property type="project" value="UniProtKB-SubCell"/>
</dbReference>
<keyword evidence="7" id="KW-0446">Lipid-binding</keyword>
<feature type="compositionally biased region" description="Acidic residues" evidence="9">
    <location>
        <begin position="528"/>
        <end position="538"/>
    </location>
</feature>
<keyword evidence="6" id="KW-0445">Lipid transport</keyword>
<evidence type="ECO:0000256" key="8">
    <source>
        <dbReference type="ARBA" id="ARBA00023136"/>
    </source>
</evidence>
<keyword evidence="3 10" id="KW-0812">Transmembrane</keyword>
<evidence type="ECO:0000313" key="13">
    <source>
        <dbReference type="Proteomes" id="UP000663879"/>
    </source>
</evidence>
<keyword evidence="5 10" id="KW-1133">Transmembrane helix</keyword>
<accession>A0A814FVW4</accession>
<dbReference type="PANTHER" id="PTHR13466">
    <property type="entry name" value="TEX2 PROTEIN-RELATED"/>
    <property type="match status" value="1"/>
</dbReference>
<evidence type="ECO:0000256" key="1">
    <source>
        <dbReference type="ARBA" id="ARBA00004586"/>
    </source>
</evidence>
<gene>
    <name evidence="12" type="ORF">OXX778_LOCUS15899</name>
</gene>
<feature type="transmembrane region" description="Helical" evidence="10">
    <location>
        <begin position="135"/>
        <end position="151"/>
    </location>
</feature>
<keyword evidence="4" id="KW-0256">Endoplasmic reticulum</keyword>
<feature type="compositionally biased region" description="Basic and acidic residues" evidence="9">
    <location>
        <begin position="50"/>
        <end position="66"/>
    </location>
</feature>
<evidence type="ECO:0000256" key="10">
    <source>
        <dbReference type="SAM" id="Phobius"/>
    </source>
</evidence>
<keyword evidence="8 10" id="KW-0472">Membrane</keyword>
<feature type="region of interest" description="Disordered" evidence="9">
    <location>
        <begin position="50"/>
        <end position="69"/>
    </location>
</feature>
<feature type="transmembrane region" description="Helical" evidence="10">
    <location>
        <begin position="158"/>
        <end position="180"/>
    </location>
</feature>
<reference evidence="12" key="1">
    <citation type="submission" date="2021-02" db="EMBL/GenBank/DDBJ databases">
        <authorList>
            <person name="Nowell W R."/>
        </authorList>
    </citation>
    <scope>NUCLEOTIDE SEQUENCE</scope>
    <source>
        <strain evidence="12">Ploen Becks lab</strain>
    </source>
</reference>
<dbReference type="Proteomes" id="UP000663879">
    <property type="component" value="Unassembled WGS sequence"/>
</dbReference>
<feature type="domain" description="SMP-LTD" evidence="11">
    <location>
        <begin position="402"/>
        <end position="676"/>
    </location>
</feature>
<evidence type="ECO:0000256" key="7">
    <source>
        <dbReference type="ARBA" id="ARBA00023121"/>
    </source>
</evidence>
<protein>
    <recommendedName>
        <fullName evidence="11">SMP-LTD domain-containing protein</fullName>
    </recommendedName>
</protein>
<evidence type="ECO:0000256" key="4">
    <source>
        <dbReference type="ARBA" id="ARBA00022824"/>
    </source>
</evidence>
<comment type="subcellular location">
    <subcellularLocation>
        <location evidence="1">Endoplasmic reticulum membrane</location>
    </subcellularLocation>
</comment>
<dbReference type="EMBL" id="CAJNOC010003613">
    <property type="protein sequence ID" value="CAF0990777.1"/>
    <property type="molecule type" value="Genomic_DNA"/>
</dbReference>
<feature type="region of interest" description="Disordered" evidence="9">
    <location>
        <begin position="521"/>
        <end position="544"/>
    </location>
</feature>
<evidence type="ECO:0000259" key="11">
    <source>
        <dbReference type="PROSITE" id="PS51847"/>
    </source>
</evidence>
<dbReference type="CDD" id="cd21675">
    <property type="entry name" value="SMP_TEX2"/>
    <property type="match status" value="1"/>
</dbReference>
<dbReference type="AlphaFoldDB" id="A0A814FVW4"/>
<dbReference type="GO" id="GO:0006869">
    <property type="term" value="P:lipid transport"/>
    <property type="evidence" value="ECO:0007669"/>
    <property type="project" value="UniProtKB-KW"/>
</dbReference>
<keyword evidence="13" id="KW-1185">Reference proteome</keyword>
<comment type="caution">
    <text evidence="12">The sequence shown here is derived from an EMBL/GenBank/DDBJ whole genome shotgun (WGS) entry which is preliminary data.</text>
</comment>
<dbReference type="PROSITE" id="PS51847">
    <property type="entry name" value="SMP"/>
    <property type="match status" value="1"/>
</dbReference>
<evidence type="ECO:0000256" key="5">
    <source>
        <dbReference type="ARBA" id="ARBA00022989"/>
    </source>
</evidence>
<dbReference type="PANTHER" id="PTHR13466:SF0">
    <property type="entry name" value="SMP-LTD DOMAIN-CONTAINING PROTEIN"/>
    <property type="match status" value="1"/>
</dbReference>
<evidence type="ECO:0000256" key="3">
    <source>
        <dbReference type="ARBA" id="ARBA00022692"/>
    </source>
</evidence>
<proteinExistence type="predicted"/>
<dbReference type="GO" id="GO:0008289">
    <property type="term" value="F:lipid binding"/>
    <property type="evidence" value="ECO:0007669"/>
    <property type="project" value="UniProtKB-KW"/>
</dbReference>
<evidence type="ECO:0000313" key="12">
    <source>
        <dbReference type="EMBL" id="CAF0990777.1"/>
    </source>
</evidence>